<keyword evidence="3" id="KW-1185">Reference proteome</keyword>
<accession>A0A6A5QRA9</accession>
<feature type="compositionally biased region" description="Low complexity" evidence="1">
    <location>
        <begin position="7"/>
        <end position="21"/>
    </location>
</feature>
<feature type="compositionally biased region" description="Low complexity" evidence="1">
    <location>
        <begin position="341"/>
        <end position="366"/>
    </location>
</feature>
<sequence>MMTTTYPHNPGMHPQGMPHGHPMGGPPPTPGQQLPPGMHPGASGPNGPATQPGPMMAMQPGMGPNAHALSHLQPQQAHMFAQQQQQQHPAMMNPAMIQQQRHQQQQQAFMQRQQQQAMLAQQQGNMGMGFQGHMQNMNAQQMAAMRQQMGQPFVNLPPHLQLQQQQQQMQNQQQGGPSPMAMAQMQAAHQQQQAQQQQVAIAMQHAHSQQSNHSQNANQGPPTSQPQQGPLRPPSAMSHHGHPSPVPPATPQQAPPQQQPPSQQQQQQAQQQAQQQQAQQQQQQQQAQQQAQQQQQQQHAAQQAAQQQQAQLQQQQQQQQQQSSSQPGQQTPAPSQPPNLPQQSNQQPQNQAQMAQRSPAMAQQVQAQADAQTVQAQAQAAAQQQARNIAMMKQAQAAPAGTGTLKLMNFVDQLGKYNSDGETNQVERWQSFVDKFFADFGSFVHCVYHASSDRTKQFDIVYAALPRYFYTLFNTDVTNLQITLDGATEKSAPHALKVTCDRAKFIYTYKNQCQVVYRGKLTAFWPDSGKMEFLKFDGQGHQQYLPRIALENMFVSPSPNQMNPNQSPRMNKNAKAKQQRAMEPPEPYLPISKLPTAGVTELGLPPVLQSYLEIYETMNNMTSLMAHYLKNTGMKPTEALESWNTMMSNAASQQNPGQANLMQQPNMPQGARPPGPGQAGQHLFMSPHITNSLLPNGMTGSPGMVHTPSPNSHPMVKQQSTSSHTASVNTSPNMQNKRRRSTAKMDLDDGEGVNGTKVKQSPRVGGNKRMKGGN</sequence>
<dbReference type="PANTHER" id="PTHR10378">
    <property type="entry name" value="LIM DOMAIN-BINDING PROTEIN"/>
    <property type="match status" value="1"/>
</dbReference>
<gene>
    <name evidence="2" type="ORF">BDU57DRAFT_517745</name>
</gene>
<dbReference type="Pfam" id="PF01803">
    <property type="entry name" value="LIM_bind"/>
    <property type="match status" value="1"/>
</dbReference>
<protein>
    <submittedName>
        <fullName evidence="2">LIM-domain binding protein-domain-containing protein</fullName>
    </submittedName>
</protein>
<feature type="region of interest" description="Disordered" evidence="1">
    <location>
        <begin position="314"/>
        <end position="366"/>
    </location>
</feature>
<dbReference type="Proteomes" id="UP000800096">
    <property type="component" value="Unassembled WGS sequence"/>
</dbReference>
<organism evidence="2 3">
    <name type="scientific">Ampelomyces quisqualis</name>
    <name type="common">Powdery mildew agent</name>
    <dbReference type="NCBI Taxonomy" id="50730"/>
    <lineage>
        <taxon>Eukaryota</taxon>
        <taxon>Fungi</taxon>
        <taxon>Dikarya</taxon>
        <taxon>Ascomycota</taxon>
        <taxon>Pezizomycotina</taxon>
        <taxon>Dothideomycetes</taxon>
        <taxon>Pleosporomycetidae</taxon>
        <taxon>Pleosporales</taxon>
        <taxon>Pleosporineae</taxon>
        <taxon>Phaeosphaeriaceae</taxon>
        <taxon>Ampelomyces</taxon>
    </lineage>
</organism>
<evidence type="ECO:0000313" key="3">
    <source>
        <dbReference type="Proteomes" id="UP000800096"/>
    </source>
</evidence>
<evidence type="ECO:0000313" key="2">
    <source>
        <dbReference type="EMBL" id="KAF1917196.1"/>
    </source>
</evidence>
<feature type="region of interest" description="Disordered" evidence="1">
    <location>
        <begin position="651"/>
        <end position="681"/>
    </location>
</feature>
<evidence type="ECO:0000256" key="1">
    <source>
        <dbReference type="SAM" id="MobiDB-lite"/>
    </source>
</evidence>
<feature type="region of interest" description="Disordered" evidence="1">
    <location>
        <begin position="1"/>
        <end position="68"/>
    </location>
</feature>
<feature type="compositionally biased region" description="Polar residues" evidence="1">
    <location>
        <begin position="651"/>
        <end position="667"/>
    </location>
</feature>
<reference evidence="2" key="1">
    <citation type="journal article" date="2020" name="Stud. Mycol.">
        <title>101 Dothideomycetes genomes: a test case for predicting lifestyles and emergence of pathogens.</title>
        <authorList>
            <person name="Haridas S."/>
            <person name="Albert R."/>
            <person name="Binder M."/>
            <person name="Bloem J."/>
            <person name="Labutti K."/>
            <person name="Salamov A."/>
            <person name="Andreopoulos B."/>
            <person name="Baker S."/>
            <person name="Barry K."/>
            <person name="Bills G."/>
            <person name="Bluhm B."/>
            <person name="Cannon C."/>
            <person name="Castanera R."/>
            <person name="Culley D."/>
            <person name="Daum C."/>
            <person name="Ezra D."/>
            <person name="Gonzalez J."/>
            <person name="Henrissat B."/>
            <person name="Kuo A."/>
            <person name="Liang C."/>
            <person name="Lipzen A."/>
            <person name="Lutzoni F."/>
            <person name="Magnuson J."/>
            <person name="Mondo S."/>
            <person name="Nolan M."/>
            <person name="Ohm R."/>
            <person name="Pangilinan J."/>
            <person name="Park H.-J."/>
            <person name="Ramirez L."/>
            <person name="Alfaro M."/>
            <person name="Sun H."/>
            <person name="Tritt A."/>
            <person name="Yoshinaga Y."/>
            <person name="Zwiers L.-H."/>
            <person name="Turgeon B."/>
            <person name="Goodwin S."/>
            <person name="Spatafora J."/>
            <person name="Crous P."/>
            <person name="Grigoriev I."/>
        </authorList>
    </citation>
    <scope>NUCLEOTIDE SEQUENCE</scope>
    <source>
        <strain evidence="2">HMLAC05119</strain>
    </source>
</reference>
<feature type="compositionally biased region" description="Low complexity" evidence="1">
    <location>
        <begin position="47"/>
        <end position="64"/>
    </location>
</feature>
<dbReference type="InterPro" id="IPR029005">
    <property type="entry name" value="LIM-bd/SEUSS"/>
</dbReference>
<dbReference type="EMBL" id="ML979135">
    <property type="protein sequence ID" value="KAF1917196.1"/>
    <property type="molecule type" value="Genomic_DNA"/>
</dbReference>
<feature type="region of interest" description="Disordered" evidence="1">
    <location>
        <begin position="693"/>
        <end position="774"/>
    </location>
</feature>
<name>A0A6A5QRA9_AMPQU</name>
<feature type="compositionally biased region" description="Pro residues" evidence="1">
    <location>
        <begin position="244"/>
        <end position="259"/>
    </location>
</feature>
<feature type="compositionally biased region" description="Low complexity" evidence="1">
    <location>
        <begin position="260"/>
        <end position="271"/>
    </location>
</feature>
<dbReference type="OrthoDB" id="774557at2759"/>
<proteinExistence type="predicted"/>
<feature type="compositionally biased region" description="Low complexity" evidence="1">
    <location>
        <begin position="314"/>
        <end position="333"/>
    </location>
</feature>
<feature type="compositionally biased region" description="Polar residues" evidence="1">
    <location>
        <begin position="708"/>
        <end position="735"/>
    </location>
</feature>
<feature type="region of interest" description="Disordered" evidence="1">
    <location>
        <begin position="161"/>
        <end position="271"/>
    </location>
</feature>
<dbReference type="AlphaFoldDB" id="A0A6A5QRA9"/>
<feature type="compositionally biased region" description="Low complexity" evidence="1">
    <location>
        <begin position="161"/>
        <end position="230"/>
    </location>
</feature>